<comment type="caution">
    <text evidence="3">The sequence shown here is derived from an EMBL/GenBank/DDBJ whole genome shotgun (WGS) entry which is preliminary data.</text>
</comment>
<dbReference type="PANTHER" id="PTHR43566">
    <property type="entry name" value="CONSERVED PROTEIN"/>
    <property type="match status" value="1"/>
</dbReference>
<dbReference type="Pfam" id="PF13173">
    <property type="entry name" value="AAA_14"/>
    <property type="match status" value="1"/>
</dbReference>
<dbReference type="Pfam" id="PF13635">
    <property type="entry name" value="DUF4143"/>
    <property type="match status" value="1"/>
</dbReference>
<dbReference type="SUPFAM" id="SSF52540">
    <property type="entry name" value="P-loop containing nucleoside triphosphate hydrolases"/>
    <property type="match status" value="1"/>
</dbReference>
<feature type="domain" description="DUF4143" evidence="2">
    <location>
        <begin position="175"/>
        <end position="331"/>
    </location>
</feature>
<evidence type="ECO:0000259" key="1">
    <source>
        <dbReference type="Pfam" id="PF13173"/>
    </source>
</evidence>
<gene>
    <name evidence="3" type="ORF">KJ970_07290</name>
</gene>
<sequence length="388" mass="44075">MLALYPRRLNLPSRSFFLFGPRGTGKTTRLGMQLPNATWFDLLETKNLLDLMRNPDHFRIRVEALEKGSWIVIDEIQRMPELLNEIHAIMNRQPDKYRFAIIGSSARKLKRGGVNLLAGRAINRQFFPLVGDELGYEFEIDDLLRFGTLPAVAAEDSDADKINVLEAHNANYVREEIQQEAAVKNLDSFTRFLEIAGILNAQMTNVAAIARDAAVARPTVQGYFQILVDTLIGTWLPAWQPRIKVKEVKHPKFYFFDPGVVRGVTGKLRETLAADERGWLLETVVLNELRAWIQMSNYGGKLYYWRTPSGGEIDFVWVRDKQAIGIEIKAGAQWRTEFSRSLKKLKESGSLQKCFGVYCGSRRLQDGPVTILPLKQFMMALSNGDVLP</sequence>
<dbReference type="Proteomes" id="UP000777784">
    <property type="component" value="Unassembled WGS sequence"/>
</dbReference>
<dbReference type="AlphaFoldDB" id="A0A948RX87"/>
<evidence type="ECO:0000313" key="4">
    <source>
        <dbReference type="Proteomes" id="UP000777784"/>
    </source>
</evidence>
<name>A0A948RX87_UNCEI</name>
<dbReference type="Gene3D" id="3.40.50.300">
    <property type="entry name" value="P-loop containing nucleotide triphosphate hydrolases"/>
    <property type="match status" value="1"/>
</dbReference>
<protein>
    <submittedName>
        <fullName evidence="3">DUF4143 domain-containing protein</fullName>
    </submittedName>
</protein>
<dbReference type="InterPro" id="IPR041682">
    <property type="entry name" value="AAA_14"/>
</dbReference>
<reference evidence="3" key="1">
    <citation type="submission" date="2021-05" db="EMBL/GenBank/DDBJ databases">
        <title>Energy efficiency and biological interactions define the core microbiome of deep oligotrophic groundwater.</title>
        <authorList>
            <person name="Mehrshad M."/>
            <person name="Lopez-Fernandez M."/>
            <person name="Bell E."/>
            <person name="Bernier-Latmani R."/>
            <person name="Bertilsson S."/>
            <person name="Dopson M."/>
        </authorList>
    </citation>
    <scope>NUCLEOTIDE SEQUENCE</scope>
    <source>
        <strain evidence="3">Modern_marine.mb.64</strain>
    </source>
</reference>
<feature type="domain" description="AAA" evidence="1">
    <location>
        <begin position="15"/>
        <end position="133"/>
    </location>
</feature>
<evidence type="ECO:0000313" key="3">
    <source>
        <dbReference type="EMBL" id="MBU2690717.1"/>
    </source>
</evidence>
<accession>A0A948RX87</accession>
<dbReference type="InterPro" id="IPR027417">
    <property type="entry name" value="P-loop_NTPase"/>
</dbReference>
<evidence type="ECO:0000259" key="2">
    <source>
        <dbReference type="Pfam" id="PF13635"/>
    </source>
</evidence>
<organism evidence="3 4">
    <name type="scientific">Eiseniibacteriota bacterium</name>
    <dbReference type="NCBI Taxonomy" id="2212470"/>
    <lineage>
        <taxon>Bacteria</taxon>
        <taxon>Candidatus Eiseniibacteriota</taxon>
    </lineage>
</organism>
<dbReference type="EMBL" id="JAHJDP010000034">
    <property type="protein sequence ID" value="MBU2690717.1"/>
    <property type="molecule type" value="Genomic_DNA"/>
</dbReference>
<proteinExistence type="predicted"/>
<dbReference type="CDD" id="cd00009">
    <property type="entry name" value="AAA"/>
    <property type="match status" value="1"/>
</dbReference>
<dbReference type="PANTHER" id="PTHR43566:SF2">
    <property type="entry name" value="DUF4143 DOMAIN-CONTAINING PROTEIN"/>
    <property type="match status" value="1"/>
</dbReference>
<dbReference type="InterPro" id="IPR025420">
    <property type="entry name" value="DUF4143"/>
</dbReference>